<evidence type="ECO:0000313" key="7">
    <source>
        <dbReference type="Proteomes" id="UP000253551"/>
    </source>
</evidence>
<dbReference type="Pfam" id="PF00170">
    <property type="entry name" value="bZIP_1"/>
    <property type="match status" value="1"/>
</dbReference>
<evidence type="ECO:0000313" key="6">
    <source>
        <dbReference type="EMBL" id="RCI02765.1"/>
    </source>
</evidence>
<dbReference type="InterPro" id="IPR046347">
    <property type="entry name" value="bZIP_sf"/>
</dbReference>
<dbReference type="SUPFAM" id="SSF57959">
    <property type="entry name" value="Leucine zipper domain"/>
    <property type="match status" value="1"/>
</dbReference>
<dbReference type="PROSITE" id="PS50217">
    <property type="entry name" value="BZIP"/>
    <property type="match status" value="1"/>
</dbReference>
<dbReference type="AlphaFoldDB" id="A0A367KKK2"/>
<dbReference type="GO" id="GO:0090575">
    <property type="term" value="C:RNA polymerase II transcription regulator complex"/>
    <property type="evidence" value="ECO:0007669"/>
    <property type="project" value="TreeGrafter"/>
</dbReference>
<protein>
    <submittedName>
        <fullName evidence="6">DNA-binding transcription factor yap1</fullName>
    </submittedName>
</protein>
<feature type="compositionally biased region" description="Basic and acidic residues" evidence="4">
    <location>
        <begin position="211"/>
        <end position="225"/>
    </location>
</feature>
<feature type="region of interest" description="Disordered" evidence="4">
    <location>
        <begin position="208"/>
        <end position="245"/>
    </location>
</feature>
<evidence type="ECO:0000256" key="4">
    <source>
        <dbReference type="SAM" id="MobiDB-lite"/>
    </source>
</evidence>
<dbReference type="GO" id="GO:0001228">
    <property type="term" value="F:DNA-binding transcription activator activity, RNA polymerase II-specific"/>
    <property type="evidence" value="ECO:0007669"/>
    <property type="project" value="TreeGrafter"/>
</dbReference>
<gene>
    <name evidence="6" type="primary">YAP1_2</name>
    <name evidence="6" type="ORF">CU098_009579</name>
</gene>
<keyword evidence="7" id="KW-1185">Reference proteome</keyword>
<sequence length="447" mass="51705">MDDYLSSIDRYIKEKEQESDNQQFVHETVDISSLLGDAESCLQSLSMPIFPPFYNENELLPSSTSSSSHEMQDITFMPFVHPSETGYARKKPGRKPKGTSPAIRKAQNRAAQRAFRERKERHVGDLEKAVHDLKVQRQKMAHEMRQLKSELQASRVECWYMRGCVLTLQFLCLVNHVKIPLHMPYLEKEYLAKIKGMTPMAESAYNTAKAQNDKELADLDKSREENENEEIEEETEGGEKPAQIWLQGPDNMLTKEATEKKPEATNNMEAIEVLRKLLGPFQSGESESSLRMKPTLLQEKIPHDPRINIIPLPYMRDRMILFRNIIDFDKIFHLLMNEAVFYGGDPTLSKNWELPPHVFEEFWFLRIKLSTQRAIIWRKARGLPETHPGDWNILPESEDCSDMHSAIQVSVNSPESTLYENFARSPQSRKAIYPPTLENIVKVMELR</sequence>
<reference evidence="6 7" key="1">
    <citation type="journal article" date="2018" name="G3 (Bethesda)">
        <title>Phylogenetic and Phylogenomic Definition of Rhizopus Species.</title>
        <authorList>
            <person name="Gryganskyi A.P."/>
            <person name="Golan J."/>
            <person name="Dolatabadi S."/>
            <person name="Mondo S."/>
            <person name="Robb S."/>
            <person name="Idnurm A."/>
            <person name="Muszewska A."/>
            <person name="Steczkiewicz K."/>
            <person name="Masonjones S."/>
            <person name="Liao H.L."/>
            <person name="Gajdeczka M.T."/>
            <person name="Anike F."/>
            <person name="Vuek A."/>
            <person name="Anishchenko I.M."/>
            <person name="Voigt K."/>
            <person name="de Hoog G.S."/>
            <person name="Smith M.E."/>
            <person name="Heitman J."/>
            <person name="Vilgalys R."/>
            <person name="Stajich J.E."/>
        </authorList>
    </citation>
    <scope>NUCLEOTIDE SEQUENCE [LARGE SCALE GENOMIC DNA]</scope>
    <source>
        <strain evidence="6 7">LSU 92-RS-03</strain>
    </source>
</reference>
<feature type="coiled-coil region" evidence="3">
    <location>
        <begin position="130"/>
        <end position="157"/>
    </location>
</feature>
<feature type="domain" description="BZIP" evidence="5">
    <location>
        <begin position="104"/>
        <end position="152"/>
    </location>
</feature>
<dbReference type="InterPro" id="IPR004827">
    <property type="entry name" value="bZIP"/>
</dbReference>
<comment type="caution">
    <text evidence="6">The sequence shown here is derived from an EMBL/GenBank/DDBJ whole genome shotgun (WGS) entry which is preliminary data.</text>
</comment>
<dbReference type="PROSITE" id="PS00036">
    <property type="entry name" value="BZIP_BASIC"/>
    <property type="match status" value="1"/>
</dbReference>
<keyword evidence="6" id="KW-0238">DNA-binding</keyword>
<organism evidence="6 7">
    <name type="scientific">Rhizopus stolonifer</name>
    <name type="common">Rhizopus nigricans</name>
    <dbReference type="NCBI Taxonomy" id="4846"/>
    <lineage>
        <taxon>Eukaryota</taxon>
        <taxon>Fungi</taxon>
        <taxon>Fungi incertae sedis</taxon>
        <taxon>Mucoromycota</taxon>
        <taxon>Mucoromycotina</taxon>
        <taxon>Mucoromycetes</taxon>
        <taxon>Mucorales</taxon>
        <taxon>Mucorineae</taxon>
        <taxon>Rhizopodaceae</taxon>
        <taxon>Rhizopus</taxon>
    </lineage>
</organism>
<dbReference type="GO" id="GO:0000976">
    <property type="term" value="F:transcription cis-regulatory region binding"/>
    <property type="evidence" value="ECO:0007669"/>
    <property type="project" value="InterPro"/>
</dbReference>
<dbReference type="SMART" id="SM00338">
    <property type="entry name" value="BRLZ"/>
    <property type="match status" value="1"/>
</dbReference>
<dbReference type="EMBL" id="PJQM01001267">
    <property type="protein sequence ID" value="RCI02765.1"/>
    <property type="molecule type" value="Genomic_DNA"/>
</dbReference>
<name>A0A367KKK2_RHIST</name>
<dbReference type="Pfam" id="PF11905">
    <property type="entry name" value="DUF3425"/>
    <property type="match status" value="1"/>
</dbReference>
<keyword evidence="2" id="KW-0539">Nucleus</keyword>
<evidence type="ECO:0000256" key="3">
    <source>
        <dbReference type="SAM" id="Coils"/>
    </source>
</evidence>
<dbReference type="PANTHER" id="PTHR40621:SF6">
    <property type="entry name" value="AP-1-LIKE TRANSCRIPTION FACTOR YAP1-RELATED"/>
    <property type="match status" value="1"/>
</dbReference>
<dbReference type="PANTHER" id="PTHR40621">
    <property type="entry name" value="TRANSCRIPTION FACTOR KAPC-RELATED"/>
    <property type="match status" value="1"/>
</dbReference>
<dbReference type="OrthoDB" id="2593073at2759"/>
<dbReference type="InterPro" id="IPR050936">
    <property type="entry name" value="AP-1-like"/>
</dbReference>
<feature type="compositionally biased region" description="Basic residues" evidence="4">
    <location>
        <begin position="88"/>
        <end position="97"/>
    </location>
</feature>
<dbReference type="Gene3D" id="1.20.5.170">
    <property type="match status" value="1"/>
</dbReference>
<dbReference type="Proteomes" id="UP000253551">
    <property type="component" value="Unassembled WGS sequence"/>
</dbReference>
<evidence type="ECO:0000259" key="5">
    <source>
        <dbReference type="PROSITE" id="PS50217"/>
    </source>
</evidence>
<evidence type="ECO:0000256" key="1">
    <source>
        <dbReference type="ARBA" id="ARBA00004123"/>
    </source>
</evidence>
<comment type="subcellular location">
    <subcellularLocation>
        <location evidence="1">Nucleus</location>
    </subcellularLocation>
</comment>
<keyword evidence="3" id="KW-0175">Coiled coil</keyword>
<dbReference type="CDD" id="cd14688">
    <property type="entry name" value="bZIP_YAP"/>
    <property type="match status" value="1"/>
</dbReference>
<feature type="region of interest" description="Disordered" evidence="4">
    <location>
        <begin position="85"/>
        <end position="106"/>
    </location>
</feature>
<accession>A0A367KKK2</accession>
<evidence type="ECO:0000256" key="2">
    <source>
        <dbReference type="ARBA" id="ARBA00023242"/>
    </source>
</evidence>
<proteinExistence type="predicted"/>
<dbReference type="InterPro" id="IPR021833">
    <property type="entry name" value="DUF3425"/>
</dbReference>
<feature type="compositionally biased region" description="Acidic residues" evidence="4">
    <location>
        <begin position="226"/>
        <end position="236"/>
    </location>
</feature>